<reference evidence="2 3" key="1">
    <citation type="submission" date="2020-08" db="EMBL/GenBank/DDBJ databases">
        <title>Sequencing the genomes of 1000 actinobacteria strains.</title>
        <authorList>
            <person name="Klenk H.-P."/>
        </authorList>
    </citation>
    <scope>NUCLEOTIDE SEQUENCE [LARGE SCALE GENOMIC DNA]</scope>
    <source>
        <strain evidence="2 3">DSM 43023</strain>
    </source>
</reference>
<feature type="transmembrane region" description="Helical" evidence="1">
    <location>
        <begin position="21"/>
        <end position="40"/>
    </location>
</feature>
<name>A0A7W7RWI1_9ACTN</name>
<organism evidence="2 3">
    <name type="scientific">Streptosporangium album</name>
    <dbReference type="NCBI Taxonomy" id="47479"/>
    <lineage>
        <taxon>Bacteria</taxon>
        <taxon>Bacillati</taxon>
        <taxon>Actinomycetota</taxon>
        <taxon>Actinomycetes</taxon>
        <taxon>Streptosporangiales</taxon>
        <taxon>Streptosporangiaceae</taxon>
        <taxon>Streptosporangium</taxon>
    </lineage>
</organism>
<evidence type="ECO:0000313" key="3">
    <source>
        <dbReference type="Proteomes" id="UP000534286"/>
    </source>
</evidence>
<gene>
    <name evidence="2" type="ORF">FHR32_003819</name>
</gene>
<evidence type="ECO:0000256" key="1">
    <source>
        <dbReference type="SAM" id="Phobius"/>
    </source>
</evidence>
<keyword evidence="1" id="KW-1133">Transmembrane helix</keyword>
<proteinExistence type="predicted"/>
<accession>A0A7W7RWI1</accession>
<feature type="transmembrane region" description="Helical" evidence="1">
    <location>
        <begin position="195"/>
        <end position="217"/>
    </location>
</feature>
<dbReference type="Proteomes" id="UP000534286">
    <property type="component" value="Unassembled WGS sequence"/>
</dbReference>
<comment type="caution">
    <text evidence="2">The sequence shown here is derived from an EMBL/GenBank/DDBJ whole genome shotgun (WGS) entry which is preliminary data.</text>
</comment>
<protein>
    <submittedName>
        <fullName evidence="2">Uncharacterized protein</fullName>
    </submittedName>
</protein>
<feature type="transmembrane region" description="Helical" evidence="1">
    <location>
        <begin position="91"/>
        <end position="111"/>
    </location>
</feature>
<sequence>MTTTERTSPAFRFPGRLAEGAGLVLGPALILAGVLLRVEFGDFFPEQLAAFAGSPVLMTASYSAFVAGVVLLWPAVAAVTRRIGASRPGWAMWGGGLVTAGLFARVFHAGVNHLAFQLVDVEGLEAARRAVRDQYGAFHVFQPLNLAVFSGWTVLALGAWRAGVFGAGVTGTARCVALGLMSAMPLGVLKGTGPMSIVAAAGLCVALVPLGVTVLKAGPAPRWWTYPLAVALGVGAVLLGTAG</sequence>
<keyword evidence="1" id="KW-0472">Membrane</keyword>
<dbReference type="EMBL" id="JACHJU010000001">
    <property type="protein sequence ID" value="MBB4939514.1"/>
    <property type="molecule type" value="Genomic_DNA"/>
</dbReference>
<feature type="transmembrane region" description="Helical" evidence="1">
    <location>
        <begin position="60"/>
        <end position="79"/>
    </location>
</feature>
<keyword evidence="1" id="KW-0812">Transmembrane</keyword>
<feature type="transmembrane region" description="Helical" evidence="1">
    <location>
        <begin position="223"/>
        <end position="242"/>
    </location>
</feature>
<dbReference type="RefSeq" id="WP_221465465.1">
    <property type="nucleotide sequence ID" value="NZ_BAABEK010000007.1"/>
</dbReference>
<evidence type="ECO:0000313" key="2">
    <source>
        <dbReference type="EMBL" id="MBB4939514.1"/>
    </source>
</evidence>
<dbReference type="AlphaFoldDB" id="A0A7W7RWI1"/>
<keyword evidence="3" id="KW-1185">Reference proteome</keyword>